<evidence type="ECO:0000313" key="5">
    <source>
        <dbReference type="EMBL" id="CAK1552384.1"/>
    </source>
</evidence>
<evidence type="ECO:0000256" key="1">
    <source>
        <dbReference type="ARBA" id="ARBA00023157"/>
    </source>
</evidence>
<dbReference type="GO" id="GO:0004252">
    <property type="term" value="F:serine-type endopeptidase activity"/>
    <property type="evidence" value="ECO:0007669"/>
    <property type="project" value="InterPro"/>
</dbReference>
<dbReference type="EMBL" id="CAVLEF010000144">
    <property type="protein sequence ID" value="CAK1552384.1"/>
    <property type="molecule type" value="Genomic_DNA"/>
</dbReference>
<dbReference type="AlphaFoldDB" id="A0AAV1JWA0"/>
<proteinExistence type="predicted"/>
<dbReference type="PANTHER" id="PTHR24260:SF148">
    <property type="entry name" value="IP09309P-RELATED"/>
    <property type="match status" value="1"/>
</dbReference>
<keyword evidence="2" id="KW-0378">Hydrolase</keyword>
<keyword evidence="6" id="KW-1185">Reference proteome</keyword>
<dbReference type="InterPro" id="IPR001254">
    <property type="entry name" value="Trypsin_dom"/>
</dbReference>
<sequence length="298" mass="32751">MLRISLLVIALVNQVVGSIRLESAHFVETVRKNGDIAEGRPGRIVSGWDANPGQFPHQASLRITNNIGQLLGCGGSVIHQDWVITAAHCTANYRQVTVRAGLTQVYSAEYIADSWEWHNYYTYNSNDPGRVQPNDVALVKVPYSMTFTVNLMSIQLQPSIDAYRSYTEEQMMASGWGRTWTDGPTAVNLQWTYLRGVSDSSCRTLFGTSLVNSATICARFWNITSQSVCQGDSGGPLVHINSRRVPILVGVTSFVAGSRSGGCHSGHPGGFIRPGAFHHWYQQITGLNLDFSWNSPNA</sequence>
<keyword evidence="2" id="KW-0645">Protease</keyword>
<evidence type="ECO:0000313" key="6">
    <source>
        <dbReference type="Proteomes" id="UP001497472"/>
    </source>
</evidence>
<reference evidence="5 6" key="1">
    <citation type="submission" date="2023-11" db="EMBL/GenBank/DDBJ databases">
        <authorList>
            <person name="Okamura Y."/>
        </authorList>
    </citation>
    <scope>NUCLEOTIDE SEQUENCE [LARGE SCALE GENOMIC DNA]</scope>
</reference>
<dbReference type="InterPro" id="IPR018114">
    <property type="entry name" value="TRYPSIN_HIS"/>
</dbReference>
<feature type="signal peptide" evidence="3">
    <location>
        <begin position="1"/>
        <end position="17"/>
    </location>
</feature>
<keyword evidence="1" id="KW-1015">Disulfide bond</keyword>
<dbReference type="SMART" id="SM00020">
    <property type="entry name" value="Tryp_SPc"/>
    <property type="match status" value="1"/>
</dbReference>
<dbReference type="InterPro" id="IPR009003">
    <property type="entry name" value="Peptidase_S1_PA"/>
</dbReference>
<dbReference type="CDD" id="cd00190">
    <property type="entry name" value="Tryp_SPc"/>
    <property type="match status" value="1"/>
</dbReference>
<feature type="chain" id="PRO_5043763032" description="Peptidase S1 domain-containing protein" evidence="3">
    <location>
        <begin position="18"/>
        <end position="298"/>
    </location>
</feature>
<dbReference type="Proteomes" id="UP001497472">
    <property type="component" value="Unassembled WGS sequence"/>
</dbReference>
<gene>
    <name evidence="5" type="ORF">LNINA_LOCUS11431</name>
</gene>
<evidence type="ECO:0000256" key="2">
    <source>
        <dbReference type="RuleBase" id="RU363034"/>
    </source>
</evidence>
<dbReference type="InterPro" id="IPR043504">
    <property type="entry name" value="Peptidase_S1_PA_chymotrypsin"/>
</dbReference>
<dbReference type="Gene3D" id="2.40.10.10">
    <property type="entry name" value="Trypsin-like serine proteases"/>
    <property type="match status" value="1"/>
</dbReference>
<keyword evidence="3" id="KW-0732">Signal</keyword>
<name>A0AAV1JWA0_9NEOP</name>
<accession>A0AAV1JWA0</accession>
<dbReference type="PROSITE" id="PS50240">
    <property type="entry name" value="TRYPSIN_DOM"/>
    <property type="match status" value="1"/>
</dbReference>
<dbReference type="GO" id="GO:0006508">
    <property type="term" value="P:proteolysis"/>
    <property type="evidence" value="ECO:0007669"/>
    <property type="project" value="UniProtKB-KW"/>
</dbReference>
<evidence type="ECO:0000259" key="4">
    <source>
        <dbReference type="PROSITE" id="PS50240"/>
    </source>
</evidence>
<dbReference type="InterPro" id="IPR051333">
    <property type="entry name" value="CLIP_Serine_Protease"/>
</dbReference>
<keyword evidence="2" id="KW-0720">Serine protease</keyword>
<comment type="caution">
    <text evidence="5">The sequence shown here is derived from an EMBL/GenBank/DDBJ whole genome shotgun (WGS) entry which is preliminary data.</text>
</comment>
<dbReference type="PROSITE" id="PS00134">
    <property type="entry name" value="TRYPSIN_HIS"/>
    <property type="match status" value="1"/>
</dbReference>
<dbReference type="PRINTS" id="PR00722">
    <property type="entry name" value="CHYMOTRYPSIN"/>
</dbReference>
<dbReference type="Pfam" id="PF00089">
    <property type="entry name" value="Trypsin"/>
    <property type="match status" value="1"/>
</dbReference>
<dbReference type="InterPro" id="IPR033116">
    <property type="entry name" value="TRYPSIN_SER"/>
</dbReference>
<evidence type="ECO:0000256" key="3">
    <source>
        <dbReference type="SAM" id="SignalP"/>
    </source>
</evidence>
<dbReference type="InterPro" id="IPR001314">
    <property type="entry name" value="Peptidase_S1A"/>
</dbReference>
<protein>
    <recommendedName>
        <fullName evidence="4">Peptidase S1 domain-containing protein</fullName>
    </recommendedName>
</protein>
<organism evidence="5 6">
    <name type="scientific">Leptosia nina</name>
    <dbReference type="NCBI Taxonomy" id="320188"/>
    <lineage>
        <taxon>Eukaryota</taxon>
        <taxon>Metazoa</taxon>
        <taxon>Ecdysozoa</taxon>
        <taxon>Arthropoda</taxon>
        <taxon>Hexapoda</taxon>
        <taxon>Insecta</taxon>
        <taxon>Pterygota</taxon>
        <taxon>Neoptera</taxon>
        <taxon>Endopterygota</taxon>
        <taxon>Lepidoptera</taxon>
        <taxon>Glossata</taxon>
        <taxon>Ditrysia</taxon>
        <taxon>Papilionoidea</taxon>
        <taxon>Pieridae</taxon>
        <taxon>Pierinae</taxon>
        <taxon>Leptosia</taxon>
    </lineage>
</organism>
<dbReference type="SUPFAM" id="SSF50494">
    <property type="entry name" value="Trypsin-like serine proteases"/>
    <property type="match status" value="1"/>
</dbReference>
<dbReference type="PROSITE" id="PS00135">
    <property type="entry name" value="TRYPSIN_SER"/>
    <property type="match status" value="1"/>
</dbReference>
<feature type="domain" description="Peptidase S1" evidence="4">
    <location>
        <begin position="44"/>
        <end position="286"/>
    </location>
</feature>
<dbReference type="PANTHER" id="PTHR24260">
    <property type="match status" value="1"/>
</dbReference>